<proteinExistence type="predicted"/>
<dbReference type="Pfam" id="PF13555">
    <property type="entry name" value="AAA_29"/>
    <property type="match status" value="1"/>
</dbReference>
<feature type="coiled-coil region" evidence="1">
    <location>
        <begin position="723"/>
        <end position="771"/>
    </location>
</feature>
<dbReference type="InterPro" id="IPR027417">
    <property type="entry name" value="P-loop_NTPase"/>
</dbReference>
<name>A0A4Z0C310_9BURK</name>
<dbReference type="Pfam" id="PF13558">
    <property type="entry name" value="SbcC_Walker_B"/>
    <property type="match status" value="1"/>
</dbReference>
<keyword evidence="3" id="KW-1185">Reference proteome</keyword>
<dbReference type="GO" id="GO:0000731">
    <property type="term" value="P:DNA synthesis involved in DNA repair"/>
    <property type="evidence" value="ECO:0007669"/>
    <property type="project" value="TreeGrafter"/>
</dbReference>
<gene>
    <name evidence="2" type="ORF">EZ242_02185</name>
</gene>
<evidence type="ECO:0000256" key="1">
    <source>
        <dbReference type="SAM" id="Coils"/>
    </source>
</evidence>
<reference evidence="2 3" key="1">
    <citation type="submission" date="2019-03" db="EMBL/GenBank/DDBJ databases">
        <title>Ramlibacter rhizophilus CCTCC AB2015357, whole genome shotgun sequence.</title>
        <authorList>
            <person name="Zhang X."/>
            <person name="Feng G."/>
            <person name="Zhu H."/>
        </authorList>
    </citation>
    <scope>NUCLEOTIDE SEQUENCE [LARGE SCALE GENOMIC DNA]</scope>
    <source>
        <strain evidence="2 3">CCTCC AB2015357</strain>
    </source>
</reference>
<dbReference type="OrthoDB" id="174137at2"/>
<dbReference type="AlphaFoldDB" id="A0A4Z0C310"/>
<dbReference type="PANTHER" id="PTHR32182">
    <property type="entry name" value="DNA REPLICATION AND REPAIR PROTEIN RECF"/>
    <property type="match status" value="1"/>
</dbReference>
<dbReference type="Gene3D" id="3.40.50.300">
    <property type="entry name" value="P-loop containing nucleotide triphosphate hydrolases"/>
    <property type="match status" value="1"/>
</dbReference>
<sequence length="1144" mass="128041">MSTMDKVLQQIELPEAGDEKPALAPSSDRLLEEERRRQFRLSRIQLKDWGTYHGLLSLDVPERGQLFVGHSGSGKSTIFDAHSVLLTPPQRLRLNQASRDSGKTADDRSVLNYVRGVWGTAQGEDGRGVAKLLRPGTTWSSIAEVYRNPAGQVVTLVHLYWVRGASSDLHRRYLLVEREFDVRDLDFFAESDFDTTRLHRTLKAAGVEPFEAFSRYMAAFTKALGIRDDMALLLLHKTQSTKSVDSITAFLREFMLEEPRTFEVSRNVVNQFQKLSEAHGDWVTATGQRDVLMPAREANQRLQALALEATRCKEVADGVGLLETPLAIEVHDRALAEAAPTLQTRRALLTLREGALAEAEKKHEEAIRQEALGGGDELRRLDEALKQARERQQTAVLHARTLAAACAALGRMTPASEHEFAQLQGESIQAAEQGPQMDTRALRDAVGTQAALKKPLEEVQNQLAALARVPRSNVPAEQQDIRTLLARALNVEIDTFPFAAELMSVKPAERRWQGALERLMGGFGVTMLVPAERLDAVRRVVDTHNLRGRLTYRPVRPVTEVARARLPSNAAAKVETASHEFSHWLVNEIHRQFDFACVEAADELALHPRALSLNGQIRRAGENYLKDDRTALDNRSKWVLGTDTTARAASLHGQLTDLNRQIAAAQAVIDAHERETKEAGRRYQAFVAIRGLSWAELDEAGAQKEVLETGARLRALKDGSPRLAHLQAEVARTLKDRQEAQESWAEQRASVQSLQQQVEGWTRERERLASLPVVALTPTQSDAIHQMRAKRSWESTPETYDRELNWLRQEASRAMQLNEASQLEERQKIVNALTEFCAKTEWQAATQGHDPVLDSFDFFDQHLTNLLVEGVSRTWERFLQELQEHNSHQLTLLSQSLTSERADMAKRLLAVNSSLERTAYNPGTYLFLHRVDCEPEESKAFRRELAVAMSEVANVDGSDTANLRFERLRKIAERLGSDRSEDIRWRARVLDVRQHVQFDAHEITRATGQVEQVYSGSDGKSGGQKQKLAATCMAAALRYQLAQPGGTLPQFATVVVDEAFDRSDPDFTEAALNVFRELGFQIIVATPGKMVQTIEPYVGGAVWVYARRGDRSNAVPLQYDDLTGTIDYSAMEPGGERTERAVPA</sequence>
<evidence type="ECO:0008006" key="4">
    <source>
        <dbReference type="Google" id="ProtNLM"/>
    </source>
</evidence>
<dbReference type="SUPFAM" id="SSF52540">
    <property type="entry name" value="P-loop containing nucleoside triphosphate hydrolases"/>
    <property type="match status" value="3"/>
</dbReference>
<evidence type="ECO:0000313" key="3">
    <source>
        <dbReference type="Proteomes" id="UP000297564"/>
    </source>
</evidence>
<accession>A0A4Z0C310</accession>
<dbReference type="GO" id="GO:0006302">
    <property type="term" value="P:double-strand break repair"/>
    <property type="evidence" value="ECO:0007669"/>
    <property type="project" value="TreeGrafter"/>
</dbReference>
<dbReference type="PANTHER" id="PTHR32182:SF22">
    <property type="entry name" value="ATP-DEPENDENT ENDONUCLEASE, OLD FAMILY-RELATED"/>
    <property type="match status" value="1"/>
</dbReference>
<keyword evidence="1" id="KW-0175">Coiled coil</keyword>
<organism evidence="2 3">
    <name type="scientific">Ramlibacter rhizophilus</name>
    <dbReference type="NCBI Taxonomy" id="1781167"/>
    <lineage>
        <taxon>Bacteria</taxon>
        <taxon>Pseudomonadati</taxon>
        <taxon>Pseudomonadota</taxon>
        <taxon>Betaproteobacteria</taxon>
        <taxon>Burkholderiales</taxon>
        <taxon>Comamonadaceae</taxon>
        <taxon>Ramlibacter</taxon>
    </lineage>
</organism>
<dbReference type="EMBL" id="SMLL01000001">
    <property type="protein sequence ID" value="TFZ04579.1"/>
    <property type="molecule type" value="Genomic_DNA"/>
</dbReference>
<evidence type="ECO:0000313" key="2">
    <source>
        <dbReference type="EMBL" id="TFZ04579.1"/>
    </source>
</evidence>
<comment type="caution">
    <text evidence="2">The sequence shown here is derived from an EMBL/GenBank/DDBJ whole genome shotgun (WGS) entry which is preliminary data.</text>
</comment>
<protein>
    <recommendedName>
        <fullName evidence="4">ATP-binding protein</fullName>
    </recommendedName>
</protein>
<dbReference type="Proteomes" id="UP000297564">
    <property type="component" value="Unassembled WGS sequence"/>
</dbReference>